<feature type="compositionally biased region" description="Polar residues" evidence="2">
    <location>
        <begin position="254"/>
        <end position="266"/>
    </location>
</feature>
<evidence type="ECO:0000313" key="3">
    <source>
        <dbReference type="EMBL" id="KAK4113360.1"/>
    </source>
</evidence>
<reference evidence="3" key="2">
    <citation type="submission" date="2023-05" db="EMBL/GenBank/DDBJ databases">
        <authorList>
            <consortium name="Lawrence Berkeley National Laboratory"/>
            <person name="Steindorff A."/>
            <person name="Hensen N."/>
            <person name="Bonometti L."/>
            <person name="Westerberg I."/>
            <person name="Brannstrom I.O."/>
            <person name="Guillou S."/>
            <person name="Cros-Aarteil S."/>
            <person name="Calhoun S."/>
            <person name="Haridas S."/>
            <person name="Kuo A."/>
            <person name="Mondo S."/>
            <person name="Pangilinan J."/>
            <person name="Riley R."/>
            <person name="Labutti K."/>
            <person name="Andreopoulos B."/>
            <person name="Lipzen A."/>
            <person name="Chen C."/>
            <person name="Yanf M."/>
            <person name="Daum C."/>
            <person name="Ng V."/>
            <person name="Clum A."/>
            <person name="Ohm R."/>
            <person name="Martin F."/>
            <person name="Silar P."/>
            <person name="Natvig D."/>
            <person name="Lalanne C."/>
            <person name="Gautier V."/>
            <person name="Ament-Velasquez S.L."/>
            <person name="Kruys A."/>
            <person name="Hutchinson M.I."/>
            <person name="Powell A.J."/>
            <person name="Barry K."/>
            <person name="Miller A.N."/>
            <person name="Grigoriev I.V."/>
            <person name="Debuchy R."/>
            <person name="Gladieux P."/>
            <person name="Thoren M.H."/>
            <person name="Johannesson H."/>
        </authorList>
    </citation>
    <scope>NUCLEOTIDE SEQUENCE</scope>
    <source>
        <strain evidence="3">CBS 508.74</strain>
    </source>
</reference>
<reference evidence="3" key="1">
    <citation type="journal article" date="2023" name="Mol. Phylogenet. Evol.">
        <title>Genome-scale phylogeny and comparative genomics of the fungal order Sordariales.</title>
        <authorList>
            <person name="Hensen N."/>
            <person name="Bonometti L."/>
            <person name="Westerberg I."/>
            <person name="Brannstrom I.O."/>
            <person name="Guillou S."/>
            <person name="Cros-Aarteil S."/>
            <person name="Calhoun S."/>
            <person name="Haridas S."/>
            <person name="Kuo A."/>
            <person name="Mondo S."/>
            <person name="Pangilinan J."/>
            <person name="Riley R."/>
            <person name="LaButti K."/>
            <person name="Andreopoulos B."/>
            <person name="Lipzen A."/>
            <person name="Chen C."/>
            <person name="Yan M."/>
            <person name="Daum C."/>
            <person name="Ng V."/>
            <person name="Clum A."/>
            <person name="Steindorff A."/>
            <person name="Ohm R.A."/>
            <person name="Martin F."/>
            <person name="Silar P."/>
            <person name="Natvig D.O."/>
            <person name="Lalanne C."/>
            <person name="Gautier V."/>
            <person name="Ament-Velasquez S.L."/>
            <person name="Kruys A."/>
            <person name="Hutchinson M.I."/>
            <person name="Powell A.J."/>
            <person name="Barry K."/>
            <person name="Miller A.N."/>
            <person name="Grigoriev I.V."/>
            <person name="Debuchy R."/>
            <person name="Gladieux P."/>
            <person name="Hiltunen Thoren M."/>
            <person name="Johannesson H."/>
        </authorList>
    </citation>
    <scope>NUCLEOTIDE SEQUENCE</scope>
    <source>
        <strain evidence="3">CBS 508.74</strain>
    </source>
</reference>
<sequence>MSSSTPNDAGSQSLTTHVVLEWDETSPNGEERHYLTAPDPPDAKIIFKSDISARSNDGATGSAVGVFLRLHIPVKLKNVPARTPIHIHIRPSCVQSCTFAMAVDAPEAVRALYQCQLASLSMKLSGFVQIVVPHTMTASSRPAKTRASGQVLDAIRSLSRATQLVLYMPANLAPRTHLQRLSALLTGGGLRGLPPYTELNKLFGGSGGRIWDVEPVYPTTSPPPDGGGEGDGEGDREGDGDIPPPYEACVGPSASPSARSALWQESQTRDGKRRRSSSDAVAVATSSEFTRAKKPDLRASPPRPQLPEKGQTLELSVLQRLALLEALAHAQAVQISNLSSENHALRKRIDEYETELAALRLEIGRVDRQVDRLDLDVSEQREDIMRLEGNVQYCLDREDEIVGAVVDTVTEQISERGLSAANIHFTLGEG</sequence>
<gene>
    <name evidence="3" type="ORF">N656DRAFT_844289</name>
</gene>
<keyword evidence="1" id="KW-0175">Coiled coil</keyword>
<proteinExistence type="predicted"/>
<dbReference type="Gene3D" id="1.20.5.340">
    <property type="match status" value="1"/>
</dbReference>
<dbReference type="Proteomes" id="UP001302812">
    <property type="component" value="Unassembled WGS sequence"/>
</dbReference>
<evidence type="ECO:0000256" key="2">
    <source>
        <dbReference type="SAM" id="MobiDB-lite"/>
    </source>
</evidence>
<feature type="compositionally biased region" description="Low complexity" evidence="2">
    <location>
        <begin position="278"/>
        <end position="287"/>
    </location>
</feature>
<dbReference type="GeneID" id="89943255"/>
<feature type="coiled-coil region" evidence="1">
    <location>
        <begin position="335"/>
        <end position="390"/>
    </location>
</feature>
<protein>
    <submittedName>
        <fullName evidence="3">Uncharacterized protein</fullName>
    </submittedName>
</protein>
<evidence type="ECO:0000313" key="4">
    <source>
        <dbReference type="Proteomes" id="UP001302812"/>
    </source>
</evidence>
<organism evidence="3 4">
    <name type="scientific">Canariomyces notabilis</name>
    <dbReference type="NCBI Taxonomy" id="2074819"/>
    <lineage>
        <taxon>Eukaryota</taxon>
        <taxon>Fungi</taxon>
        <taxon>Dikarya</taxon>
        <taxon>Ascomycota</taxon>
        <taxon>Pezizomycotina</taxon>
        <taxon>Sordariomycetes</taxon>
        <taxon>Sordariomycetidae</taxon>
        <taxon>Sordariales</taxon>
        <taxon>Chaetomiaceae</taxon>
        <taxon>Canariomyces</taxon>
    </lineage>
</organism>
<dbReference type="EMBL" id="MU853339">
    <property type="protein sequence ID" value="KAK4113360.1"/>
    <property type="molecule type" value="Genomic_DNA"/>
</dbReference>
<dbReference type="AlphaFoldDB" id="A0AAN6YT54"/>
<dbReference type="RefSeq" id="XP_064670930.1">
    <property type="nucleotide sequence ID" value="XM_064819129.1"/>
</dbReference>
<feature type="region of interest" description="Disordered" evidence="2">
    <location>
        <begin position="213"/>
        <end position="310"/>
    </location>
</feature>
<comment type="caution">
    <text evidence="3">The sequence shown here is derived from an EMBL/GenBank/DDBJ whole genome shotgun (WGS) entry which is preliminary data.</text>
</comment>
<name>A0AAN6YT54_9PEZI</name>
<accession>A0AAN6YT54</accession>
<evidence type="ECO:0000256" key="1">
    <source>
        <dbReference type="SAM" id="Coils"/>
    </source>
</evidence>
<keyword evidence="4" id="KW-1185">Reference proteome</keyword>